<dbReference type="InterPro" id="IPR011047">
    <property type="entry name" value="Quinoprotein_ADH-like_sf"/>
</dbReference>
<protein>
    <submittedName>
        <fullName evidence="6">Translocation protein TolB</fullName>
    </submittedName>
</protein>
<dbReference type="PROSITE" id="PS00678">
    <property type="entry name" value="WD_REPEATS_1"/>
    <property type="match status" value="1"/>
</dbReference>
<dbReference type="Pfam" id="PF13360">
    <property type="entry name" value="PQQ_2"/>
    <property type="match status" value="1"/>
</dbReference>
<keyword evidence="7" id="KW-1185">Reference proteome</keyword>
<sequence precursor="true">MTHASRSLALVLALSLNIGSDLPLTAADVKKTHLPRTDALGDPLPEAALLRMGTVRFQHAASVIDMALSPDEKAVVTFEDDIIVWDAATGKERWRSNTRQFGYSLPHASYGVRAIAFARDGQTFYTPGRPDDIIAWNVSSGGHTVITLQPGFPVPRDHLGRGNARSIDIAPDNQKFAVGNQSGLSVCDKTGKVLYQITNNPENPINDINNDRLRFGGDFSYGRFSPDGKLLAVVNSESPQQIRLHEAQSGKELRRIPLTNNLVRFDFSPDSKQIVVTERDSAVRLYEVATGNKVWDYKIELKNNAESYTCAVAFSPDAKTIAVCAPIGSDEDIHLLHAADGKRFGKPLVHQSKPWAVAFTADSTTLFSSGWDGRIRRWDVATQKQLTLPGALRATGASAASPDGKLVAFHDETGTVHLHNVADGREVRQLKVPGSTFSQLVFSPDSRQLAGAGVAGDQLQTTVWDLADGAVVHRWDWPVGRDPHTNFRDLRYSPDGQLLAAAVFRQDSAYFWNLSTGKQVAKLPHQEIFGLSFSPDNRTLATAGWDRVVRFWNAETGENLHEFHVSKIDPDNNQWDVSMHAVRYSPQNKLLATVHFSGHVHFWDVDSMKLVSQIYNRGGFSQGGSGFSPDGLWYATGDKSGRLRLWDPLTGQIVWDRGRHQDGTKARGFGGHGETLISSGDGVCYLWDLEPADLPLDKTLDQLWDDLAGQDSPAAYRAIWAMSKQPQATVELLGKKLLAVEEVVDMSRVGLDLPDEEANRRKRLKRLMVTKKPGMETLPTVQRAISLLVQIGTPEAVALVEKLTIANNEAVNQSAKHALSRIEKR</sequence>
<feature type="repeat" description="WD" evidence="3">
    <location>
        <begin position="350"/>
        <end position="388"/>
    </location>
</feature>
<dbReference type="RefSeq" id="WP_145375402.1">
    <property type="nucleotide sequence ID" value="NZ_CP036276.1"/>
</dbReference>
<keyword evidence="4" id="KW-0732">Signal</keyword>
<evidence type="ECO:0000259" key="5">
    <source>
        <dbReference type="Pfam" id="PF13360"/>
    </source>
</evidence>
<dbReference type="SUPFAM" id="SSF50978">
    <property type="entry name" value="WD40 repeat-like"/>
    <property type="match status" value="1"/>
</dbReference>
<dbReference type="Pfam" id="PF00400">
    <property type="entry name" value="WD40"/>
    <property type="match status" value="2"/>
</dbReference>
<dbReference type="PROSITE" id="PS50294">
    <property type="entry name" value="WD_REPEATS_REGION"/>
    <property type="match status" value="1"/>
</dbReference>
<feature type="domain" description="Pyrrolo-quinoline quinone repeat" evidence="5">
    <location>
        <begin position="188"/>
        <end position="429"/>
    </location>
</feature>
<dbReference type="InterPro" id="IPR015943">
    <property type="entry name" value="WD40/YVTN_repeat-like_dom_sf"/>
</dbReference>
<evidence type="ECO:0000256" key="4">
    <source>
        <dbReference type="SAM" id="SignalP"/>
    </source>
</evidence>
<dbReference type="InterPro" id="IPR036322">
    <property type="entry name" value="WD40_repeat_dom_sf"/>
</dbReference>
<dbReference type="PANTHER" id="PTHR19879">
    <property type="entry name" value="TRANSCRIPTION INITIATION FACTOR TFIID"/>
    <property type="match status" value="1"/>
</dbReference>
<evidence type="ECO:0000313" key="6">
    <source>
        <dbReference type="EMBL" id="QDU43272.1"/>
    </source>
</evidence>
<dbReference type="KEGG" id="sdyn:Mal52_17440"/>
<keyword evidence="1 3" id="KW-0853">WD repeat</keyword>
<feature type="chain" id="PRO_5022152724" evidence="4">
    <location>
        <begin position="27"/>
        <end position="825"/>
    </location>
</feature>
<dbReference type="Proteomes" id="UP000319383">
    <property type="component" value="Chromosome"/>
</dbReference>
<reference evidence="6 7" key="1">
    <citation type="submission" date="2019-02" db="EMBL/GenBank/DDBJ databases">
        <title>Deep-cultivation of Planctomycetes and their phenomic and genomic characterization uncovers novel biology.</title>
        <authorList>
            <person name="Wiegand S."/>
            <person name="Jogler M."/>
            <person name="Boedeker C."/>
            <person name="Pinto D."/>
            <person name="Vollmers J."/>
            <person name="Rivas-Marin E."/>
            <person name="Kohn T."/>
            <person name="Peeters S.H."/>
            <person name="Heuer A."/>
            <person name="Rast P."/>
            <person name="Oberbeckmann S."/>
            <person name="Bunk B."/>
            <person name="Jeske O."/>
            <person name="Meyerdierks A."/>
            <person name="Storesund J.E."/>
            <person name="Kallscheuer N."/>
            <person name="Luecker S."/>
            <person name="Lage O.M."/>
            <person name="Pohl T."/>
            <person name="Merkel B.J."/>
            <person name="Hornburger P."/>
            <person name="Mueller R.-W."/>
            <person name="Bruemmer F."/>
            <person name="Labrenz M."/>
            <person name="Spormann A.M."/>
            <person name="Op den Camp H."/>
            <person name="Overmann J."/>
            <person name="Amann R."/>
            <person name="Jetten M.S.M."/>
            <person name="Mascher T."/>
            <person name="Medema M.H."/>
            <person name="Devos D.P."/>
            <person name="Kaster A.-K."/>
            <person name="Ovreas L."/>
            <person name="Rohde M."/>
            <person name="Galperin M.Y."/>
            <person name="Jogler C."/>
        </authorList>
    </citation>
    <scope>NUCLEOTIDE SEQUENCE [LARGE SCALE GENOMIC DNA]</scope>
    <source>
        <strain evidence="6 7">Mal52</strain>
    </source>
</reference>
<dbReference type="PANTHER" id="PTHR19879:SF9">
    <property type="entry name" value="TRANSCRIPTION INITIATION FACTOR TFIID SUBUNIT 5"/>
    <property type="match status" value="1"/>
</dbReference>
<dbReference type="InterPro" id="IPR019775">
    <property type="entry name" value="WD40_repeat_CS"/>
</dbReference>
<evidence type="ECO:0000256" key="2">
    <source>
        <dbReference type="ARBA" id="ARBA00022737"/>
    </source>
</evidence>
<keyword evidence="2" id="KW-0677">Repeat</keyword>
<dbReference type="SUPFAM" id="SSF50998">
    <property type="entry name" value="Quinoprotein alcohol dehydrogenase-like"/>
    <property type="match status" value="1"/>
</dbReference>
<dbReference type="InterPro" id="IPR002372">
    <property type="entry name" value="PQQ_rpt_dom"/>
</dbReference>
<dbReference type="InterPro" id="IPR001680">
    <property type="entry name" value="WD40_rpt"/>
</dbReference>
<dbReference type="PROSITE" id="PS50082">
    <property type="entry name" value="WD_REPEATS_2"/>
    <property type="match status" value="2"/>
</dbReference>
<dbReference type="AlphaFoldDB" id="A0A517ZLA2"/>
<feature type="repeat" description="WD" evidence="3">
    <location>
        <begin position="528"/>
        <end position="562"/>
    </location>
</feature>
<dbReference type="EMBL" id="CP036276">
    <property type="protein sequence ID" value="QDU43272.1"/>
    <property type="molecule type" value="Genomic_DNA"/>
</dbReference>
<evidence type="ECO:0000256" key="1">
    <source>
        <dbReference type="ARBA" id="ARBA00022574"/>
    </source>
</evidence>
<organism evidence="6 7">
    <name type="scientific">Symmachiella dynata</name>
    <dbReference type="NCBI Taxonomy" id="2527995"/>
    <lineage>
        <taxon>Bacteria</taxon>
        <taxon>Pseudomonadati</taxon>
        <taxon>Planctomycetota</taxon>
        <taxon>Planctomycetia</taxon>
        <taxon>Planctomycetales</taxon>
        <taxon>Planctomycetaceae</taxon>
        <taxon>Symmachiella</taxon>
    </lineage>
</organism>
<dbReference type="Gene3D" id="2.130.10.10">
    <property type="entry name" value="YVTN repeat-like/Quinoprotein amine dehydrogenase"/>
    <property type="match status" value="6"/>
</dbReference>
<proteinExistence type="predicted"/>
<gene>
    <name evidence="6" type="ORF">Mal52_17440</name>
</gene>
<evidence type="ECO:0000256" key="3">
    <source>
        <dbReference type="PROSITE-ProRule" id="PRU00221"/>
    </source>
</evidence>
<dbReference type="SMART" id="SM00320">
    <property type="entry name" value="WD40"/>
    <property type="match status" value="11"/>
</dbReference>
<evidence type="ECO:0000313" key="7">
    <source>
        <dbReference type="Proteomes" id="UP000319383"/>
    </source>
</evidence>
<name>A0A517ZLA2_9PLAN</name>
<feature type="signal peptide" evidence="4">
    <location>
        <begin position="1"/>
        <end position="26"/>
    </location>
</feature>
<accession>A0A517ZLA2</accession>